<dbReference type="Proteomes" id="UP001610706">
    <property type="component" value="Unassembled WGS sequence"/>
</dbReference>
<dbReference type="EMBL" id="JBGFTR010000004">
    <property type="protein sequence ID" value="MFH7564520.1"/>
    <property type="molecule type" value="Genomic_DNA"/>
</dbReference>
<evidence type="ECO:0000313" key="4">
    <source>
        <dbReference type="Proteomes" id="UP001610706"/>
    </source>
</evidence>
<dbReference type="RefSeq" id="WP_395544972.1">
    <property type="nucleotide sequence ID" value="NZ_JBGFTR010000004.1"/>
</dbReference>
<dbReference type="InterPro" id="IPR007684">
    <property type="entry name" value="Znf_Ogr/Delta"/>
</dbReference>
<evidence type="ECO:0000256" key="1">
    <source>
        <dbReference type="SAM" id="MobiDB-lite"/>
    </source>
</evidence>
<sequence>MIGTCLFGKGLHMRVYCRECGAKGRITNTNRMALDYAELYCQCCDTTCGHRWVESLGYKHVLSPSAKTTSKMASHFSRTLPPEKRRDLLRDMGGAR</sequence>
<evidence type="ECO:0000313" key="3">
    <source>
        <dbReference type="EMBL" id="MFH7564520.1"/>
    </source>
</evidence>
<feature type="region of interest" description="Disordered" evidence="1">
    <location>
        <begin position="71"/>
        <end position="96"/>
    </location>
</feature>
<feature type="domain" description="Zinc finger Ogr/Delta-type" evidence="2">
    <location>
        <begin position="17"/>
        <end position="60"/>
    </location>
</feature>
<name>A0ABW7NZ79_9GAMM</name>
<organism evidence="3 4">
    <name type="scientific">Oceanimonas smirnovii</name>
    <dbReference type="NCBI Taxonomy" id="264574"/>
    <lineage>
        <taxon>Bacteria</taxon>
        <taxon>Pseudomonadati</taxon>
        <taxon>Pseudomonadota</taxon>
        <taxon>Gammaproteobacteria</taxon>
        <taxon>Aeromonadales</taxon>
        <taxon>Aeromonadaceae</taxon>
        <taxon>Oceanimonas</taxon>
    </lineage>
</organism>
<feature type="compositionally biased region" description="Basic and acidic residues" evidence="1">
    <location>
        <begin position="81"/>
        <end position="90"/>
    </location>
</feature>
<accession>A0ABW7NZ79</accession>
<proteinExistence type="predicted"/>
<evidence type="ECO:0000259" key="2">
    <source>
        <dbReference type="Pfam" id="PF04606"/>
    </source>
</evidence>
<reference evidence="3 4" key="1">
    <citation type="submission" date="2024-08" db="EMBL/GenBank/DDBJ databases">
        <title>Oceanimonas smirnovii Genome sequencing and assembly.</title>
        <authorList>
            <person name="Tang B."/>
        </authorList>
    </citation>
    <scope>NUCLEOTIDE SEQUENCE [LARGE SCALE GENOMIC DNA]</scope>
    <source>
        <strain evidence="3 4">OS2020-119</strain>
    </source>
</reference>
<comment type="caution">
    <text evidence="3">The sequence shown here is derived from an EMBL/GenBank/DDBJ whole genome shotgun (WGS) entry which is preliminary data.</text>
</comment>
<gene>
    <name evidence="3" type="ORF">AB9R89_04190</name>
</gene>
<protein>
    <submittedName>
        <fullName evidence="3">Ogr/Delta-like zinc finger family protein</fullName>
    </submittedName>
</protein>
<keyword evidence="4" id="KW-1185">Reference proteome</keyword>
<dbReference type="Pfam" id="PF04606">
    <property type="entry name" value="Ogr_Delta"/>
    <property type="match status" value="1"/>
</dbReference>